<dbReference type="EMBL" id="JBHRVQ010000001">
    <property type="protein sequence ID" value="MFC3387449.1"/>
    <property type="molecule type" value="Genomic_DNA"/>
</dbReference>
<dbReference type="Pfam" id="PF05043">
    <property type="entry name" value="Mga"/>
    <property type="match status" value="1"/>
</dbReference>
<dbReference type="InterPro" id="IPR013236">
    <property type="entry name" value="Mga_PRD_dom"/>
</dbReference>
<sequence length="515" mass="59764">MLPTWFVRHKDIIRYLATRFKPVPVEELAREVDISERVLREDIHSINHSIGTGIFEIEHKDKCFELVFYKGKNLDHIFRRYFELSMEHSMLEHIFFNEGISVDELADYFHTSTSTTYRRIRVIDHILSADFNLHFSTNPCCIEGQEEKIRHFYAQYLSEKYKGVSWPFDDIDQDVLTEVVIFVMKTFNEPLDFAVIRNIKILMSVSIMRINQNHALDSFDFDCDKAAFLLDALKQDGEMYDKLNDMLKQNLDEVLLSDIFYGYAQKNVHFTYSALLSASFASPEVNKSHLHFSELVEQLSRCFNIPVYNREHIVLNLHNTAHFEHFEIYVESVFFKGVNPILEVAEAHMPDFFSAAKEGLTHVLDELSFHVKNDFVNHLLYTLIIHWKGLPQFYLEKQGQVKALLISNLDIYHAQISKELLDVEFGSQIDIKVCNGSITSLDQLAEHDAEVIIANFPLDPIEDKIVVSINSVPNRYDIKQLREAISSHSVFSRWKSRGPQPVGSGHGNTSYPIKF</sequence>
<accession>A0ABV7N1J0</accession>
<evidence type="ECO:0000256" key="2">
    <source>
        <dbReference type="ARBA" id="ARBA00023163"/>
    </source>
</evidence>
<dbReference type="InterPro" id="IPR050661">
    <property type="entry name" value="BglG_antiterminators"/>
</dbReference>
<dbReference type="PANTHER" id="PTHR30185:SF18">
    <property type="entry name" value="TRANSCRIPTIONAL REGULATOR MTLR"/>
    <property type="match status" value="1"/>
</dbReference>
<gene>
    <name evidence="6" type="ORF">ACFOEO_02395</name>
</gene>
<keyword evidence="2" id="KW-0804">Transcription</keyword>
<dbReference type="Proteomes" id="UP001595637">
    <property type="component" value="Unassembled WGS sequence"/>
</dbReference>
<evidence type="ECO:0000256" key="1">
    <source>
        <dbReference type="ARBA" id="ARBA00023015"/>
    </source>
</evidence>
<dbReference type="InterPro" id="IPR007737">
    <property type="entry name" value="Mga_HTH"/>
</dbReference>
<dbReference type="InterPro" id="IPR036388">
    <property type="entry name" value="WH-like_DNA-bd_sf"/>
</dbReference>
<feature type="domain" description="Mga helix-turn-helix" evidence="4">
    <location>
        <begin position="73"/>
        <end position="156"/>
    </location>
</feature>
<dbReference type="RefSeq" id="WP_380656961.1">
    <property type="nucleotide sequence ID" value="NZ_JBHRVQ010000001.1"/>
</dbReference>
<protein>
    <submittedName>
        <fullName evidence="6">M protein trans-acting positive regulator PRD domain-containing protein</fullName>
    </submittedName>
</protein>
<organism evidence="6 7">
    <name type="scientific">Salinicoccus sesuvii</name>
    <dbReference type="NCBI Taxonomy" id="868281"/>
    <lineage>
        <taxon>Bacteria</taxon>
        <taxon>Bacillati</taxon>
        <taxon>Bacillota</taxon>
        <taxon>Bacilli</taxon>
        <taxon>Bacillales</taxon>
        <taxon>Staphylococcaceae</taxon>
        <taxon>Salinicoccus</taxon>
    </lineage>
</organism>
<name>A0ABV7N1J0_9STAP</name>
<reference evidence="7" key="1">
    <citation type="journal article" date="2019" name="Int. J. Syst. Evol. Microbiol.">
        <title>The Global Catalogue of Microorganisms (GCM) 10K type strain sequencing project: providing services to taxonomists for standard genome sequencing and annotation.</title>
        <authorList>
            <consortium name="The Broad Institute Genomics Platform"/>
            <consortium name="The Broad Institute Genome Sequencing Center for Infectious Disease"/>
            <person name="Wu L."/>
            <person name="Ma J."/>
        </authorList>
    </citation>
    <scope>NUCLEOTIDE SEQUENCE [LARGE SCALE GENOMIC DNA]</scope>
    <source>
        <strain evidence="7">CCM 7756</strain>
    </source>
</reference>
<evidence type="ECO:0000259" key="5">
    <source>
        <dbReference type="Pfam" id="PF08270"/>
    </source>
</evidence>
<feature type="region of interest" description="Disordered" evidence="3">
    <location>
        <begin position="496"/>
        <end position="515"/>
    </location>
</feature>
<dbReference type="Pfam" id="PF08270">
    <property type="entry name" value="PRD_Mga"/>
    <property type="match status" value="1"/>
</dbReference>
<proteinExistence type="predicted"/>
<evidence type="ECO:0000313" key="6">
    <source>
        <dbReference type="EMBL" id="MFC3387449.1"/>
    </source>
</evidence>
<keyword evidence="7" id="KW-1185">Reference proteome</keyword>
<keyword evidence="1" id="KW-0805">Transcription regulation</keyword>
<evidence type="ECO:0000256" key="3">
    <source>
        <dbReference type="SAM" id="MobiDB-lite"/>
    </source>
</evidence>
<dbReference type="Gene3D" id="3.40.50.2300">
    <property type="match status" value="1"/>
</dbReference>
<feature type="domain" description="M protein trans-acting positive regulator (MGA) PRD" evidence="5">
    <location>
        <begin position="175"/>
        <end position="389"/>
    </location>
</feature>
<dbReference type="PANTHER" id="PTHR30185">
    <property type="entry name" value="CRYPTIC BETA-GLUCOSIDE BGL OPERON ANTITERMINATOR"/>
    <property type="match status" value="1"/>
</dbReference>
<comment type="caution">
    <text evidence="6">The sequence shown here is derived from an EMBL/GenBank/DDBJ whole genome shotgun (WGS) entry which is preliminary data.</text>
</comment>
<dbReference type="Gene3D" id="1.10.10.10">
    <property type="entry name" value="Winged helix-like DNA-binding domain superfamily/Winged helix DNA-binding domain"/>
    <property type="match status" value="1"/>
</dbReference>
<evidence type="ECO:0000313" key="7">
    <source>
        <dbReference type="Proteomes" id="UP001595637"/>
    </source>
</evidence>
<evidence type="ECO:0000259" key="4">
    <source>
        <dbReference type="Pfam" id="PF05043"/>
    </source>
</evidence>